<feature type="compositionally biased region" description="Pro residues" evidence="1">
    <location>
        <begin position="53"/>
        <end position="68"/>
    </location>
</feature>
<evidence type="ECO:0000313" key="2">
    <source>
        <dbReference type="EMBL" id="CAI9741330.1"/>
    </source>
</evidence>
<proteinExistence type="predicted"/>
<protein>
    <submittedName>
        <fullName evidence="2">Uncharacterized protein</fullName>
    </submittedName>
</protein>
<feature type="region of interest" description="Disordered" evidence="1">
    <location>
        <begin position="48"/>
        <end position="73"/>
    </location>
</feature>
<gene>
    <name evidence="2" type="ORF">OCTVUL_1B023051</name>
</gene>
<keyword evidence="3" id="KW-1185">Reference proteome</keyword>
<dbReference type="EMBL" id="OX597839">
    <property type="protein sequence ID" value="CAI9741330.1"/>
    <property type="molecule type" value="Genomic_DNA"/>
</dbReference>
<dbReference type="Proteomes" id="UP001162480">
    <property type="component" value="Chromosome 26"/>
</dbReference>
<evidence type="ECO:0000256" key="1">
    <source>
        <dbReference type="SAM" id="MobiDB-lite"/>
    </source>
</evidence>
<sequence>MQRASREISGSKPMNLYARGEQIACDSNGGGVGGGAVGGVDRFCSRFLLSQHHPPPQPPPPPSPPPPIFWSLPTDLHTQKKKGLRGRNHPI</sequence>
<name>A0AA36BVY0_OCTVU</name>
<organism evidence="2 3">
    <name type="scientific">Octopus vulgaris</name>
    <name type="common">Common octopus</name>
    <dbReference type="NCBI Taxonomy" id="6645"/>
    <lineage>
        <taxon>Eukaryota</taxon>
        <taxon>Metazoa</taxon>
        <taxon>Spiralia</taxon>
        <taxon>Lophotrochozoa</taxon>
        <taxon>Mollusca</taxon>
        <taxon>Cephalopoda</taxon>
        <taxon>Coleoidea</taxon>
        <taxon>Octopodiformes</taxon>
        <taxon>Octopoda</taxon>
        <taxon>Incirrata</taxon>
        <taxon>Octopodidae</taxon>
        <taxon>Octopus</taxon>
    </lineage>
</organism>
<accession>A0AA36BVY0</accession>
<evidence type="ECO:0000313" key="3">
    <source>
        <dbReference type="Proteomes" id="UP001162480"/>
    </source>
</evidence>
<dbReference type="AlphaFoldDB" id="A0AA36BVY0"/>
<reference evidence="2" key="1">
    <citation type="submission" date="2023-08" db="EMBL/GenBank/DDBJ databases">
        <authorList>
            <person name="Alioto T."/>
            <person name="Alioto T."/>
            <person name="Gomez Garrido J."/>
        </authorList>
    </citation>
    <scope>NUCLEOTIDE SEQUENCE</scope>
</reference>